<name>A0A8X6VPJ6_TRICX</name>
<sequence length="104" mass="11354">MVAAISIDRQLMKGIVVIEVIEPTASNRCALTGDLSLVLSARHIVILNTLTALRLNPETLPPIMLSFILHDPGIILQQDNAHLHPPHHSATCLFTSAAFTWLTL</sequence>
<gene>
    <name evidence="1" type="ORF">TNCV_2349281</name>
</gene>
<evidence type="ECO:0000313" key="2">
    <source>
        <dbReference type="Proteomes" id="UP000887159"/>
    </source>
</evidence>
<proteinExistence type="predicted"/>
<accession>A0A8X6VPJ6</accession>
<reference evidence="1" key="1">
    <citation type="submission" date="2020-08" db="EMBL/GenBank/DDBJ databases">
        <title>Multicomponent nature underlies the extraordinary mechanical properties of spider dragline silk.</title>
        <authorList>
            <person name="Kono N."/>
            <person name="Nakamura H."/>
            <person name="Mori M."/>
            <person name="Yoshida Y."/>
            <person name="Ohtoshi R."/>
            <person name="Malay A.D."/>
            <person name="Moran D.A.P."/>
            <person name="Tomita M."/>
            <person name="Numata K."/>
            <person name="Arakawa K."/>
        </authorList>
    </citation>
    <scope>NUCLEOTIDE SEQUENCE</scope>
</reference>
<dbReference type="EMBL" id="BMAU01021338">
    <property type="protein sequence ID" value="GFY16283.1"/>
    <property type="molecule type" value="Genomic_DNA"/>
</dbReference>
<keyword evidence="2" id="KW-1185">Reference proteome</keyword>
<comment type="caution">
    <text evidence="1">The sequence shown here is derived from an EMBL/GenBank/DDBJ whole genome shotgun (WGS) entry which is preliminary data.</text>
</comment>
<protein>
    <submittedName>
        <fullName evidence="1">Uncharacterized protein</fullName>
    </submittedName>
</protein>
<evidence type="ECO:0000313" key="1">
    <source>
        <dbReference type="EMBL" id="GFY16283.1"/>
    </source>
</evidence>
<organism evidence="1 2">
    <name type="scientific">Trichonephila clavipes</name>
    <name type="common">Golden silk orbweaver</name>
    <name type="synonym">Nephila clavipes</name>
    <dbReference type="NCBI Taxonomy" id="2585209"/>
    <lineage>
        <taxon>Eukaryota</taxon>
        <taxon>Metazoa</taxon>
        <taxon>Ecdysozoa</taxon>
        <taxon>Arthropoda</taxon>
        <taxon>Chelicerata</taxon>
        <taxon>Arachnida</taxon>
        <taxon>Araneae</taxon>
        <taxon>Araneomorphae</taxon>
        <taxon>Entelegynae</taxon>
        <taxon>Araneoidea</taxon>
        <taxon>Nephilidae</taxon>
        <taxon>Trichonephila</taxon>
    </lineage>
</organism>
<dbReference type="AlphaFoldDB" id="A0A8X6VPJ6"/>
<dbReference type="Proteomes" id="UP000887159">
    <property type="component" value="Unassembled WGS sequence"/>
</dbReference>